<feature type="region of interest" description="Disordered" evidence="1">
    <location>
        <begin position="335"/>
        <end position="356"/>
    </location>
</feature>
<keyword evidence="3" id="KW-1185">Reference proteome</keyword>
<feature type="region of interest" description="Disordered" evidence="1">
    <location>
        <begin position="32"/>
        <end position="76"/>
    </location>
</feature>
<accession>A0ABR1GBD8</accession>
<feature type="compositionally biased region" description="Pro residues" evidence="1">
    <location>
        <begin position="119"/>
        <end position="135"/>
    </location>
</feature>
<sequence length="621" mass="66311">MLPFGAASNLTAELRALDATLALLERRLRPRRGARHRRAAGAGAAAAGKRPRDIDARLRGRRRGGASGGPGGGGDAAAFRGLDARLRRVEAAVAAGAAARAAAPAADAPAAEAPATPRARPPAAPSNAPPAPAPTQGPGYRARRLAFNESLPRLPAPVSPAASGPAARVLSFSGILEASRYVEGGAQLGEFSVSLFLRSRAGCLPYGWHPRIYAYADYDRGGPWHVGGCSLLNAVVGRTAPAAWRPLWRKRRACCPAAPEDELFAPGGLGASEKGERARVKDVLWNGPRSDWGLSLSETTGRLLFGLFRGCLSDVQIHRRAWTARDVAAFHAKRPADATPCEPPRARGMPRPTRARGARARAPIPVYYLAHTDAGSLAMRDAFVASVKDAPGDLELREVLAGDLGASQKERYGPKGQLIHRALTENPAGTLVVVADIDIRFFRPLAPLLEAYAERRSADAVFQRDADWSLEANLGLMALRCSARVDAFFAETAAMAATYGAGDKATIKRQNSGVKGGDQRIVNVALKNPARVPALPAISWALLPHELTTRTIDLQRGMMYKHEEATYGYHLNDFGGAGTTPEKARENKMAMLAQEEAAFKEETNKAQALLIKYAQHPPPWD</sequence>
<feature type="region of interest" description="Disordered" evidence="1">
    <location>
        <begin position="103"/>
        <end position="140"/>
    </location>
</feature>
<evidence type="ECO:0000313" key="2">
    <source>
        <dbReference type="EMBL" id="KAK7253294.1"/>
    </source>
</evidence>
<feature type="compositionally biased region" description="Low complexity" evidence="1">
    <location>
        <begin position="103"/>
        <end position="118"/>
    </location>
</feature>
<dbReference type="EMBL" id="JBBJCI010000035">
    <property type="protein sequence ID" value="KAK7253294.1"/>
    <property type="molecule type" value="Genomic_DNA"/>
</dbReference>
<reference evidence="2 3" key="1">
    <citation type="submission" date="2024-03" db="EMBL/GenBank/DDBJ databases">
        <title>Aureococcus anophagefferens CCMP1851 and Kratosvirus quantuckense: Draft genome of a second virus-susceptible host strain in the model system.</title>
        <authorList>
            <person name="Chase E."/>
            <person name="Truchon A.R."/>
            <person name="Schepens W."/>
            <person name="Wilhelm S.W."/>
        </authorList>
    </citation>
    <scope>NUCLEOTIDE SEQUENCE [LARGE SCALE GENOMIC DNA]</scope>
    <source>
        <strain evidence="2 3">CCMP1851</strain>
    </source>
</reference>
<protein>
    <recommendedName>
        <fullName evidence="4">Nucleotide-diphospho-sugar transferase domain-containing protein</fullName>
    </recommendedName>
</protein>
<comment type="caution">
    <text evidence="2">The sequence shown here is derived from an EMBL/GenBank/DDBJ whole genome shotgun (WGS) entry which is preliminary data.</text>
</comment>
<evidence type="ECO:0008006" key="4">
    <source>
        <dbReference type="Google" id="ProtNLM"/>
    </source>
</evidence>
<feature type="compositionally biased region" description="Gly residues" evidence="1">
    <location>
        <begin position="65"/>
        <end position="75"/>
    </location>
</feature>
<organism evidence="2 3">
    <name type="scientific">Aureococcus anophagefferens</name>
    <name type="common">Harmful bloom alga</name>
    <dbReference type="NCBI Taxonomy" id="44056"/>
    <lineage>
        <taxon>Eukaryota</taxon>
        <taxon>Sar</taxon>
        <taxon>Stramenopiles</taxon>
        <taxon>Ochrophyta</taxon>
        <taxon>Pelagophyceae</taxon>
        <taxon>Pelagomonadales</taxon>
        <taxon>Pelagomonadaceae</taxon>
        <taxon>Aureococcus</taxon>
    </lineage>
</organism>
<name>A0ABR1GBD8_AURAN</name>
<proteinExistence type="predicted"/>
<evidence type="ECO:0000256" key="1">
    <source>
        <dbReference type="SAM" id="MobiDB-lite"/>
    </source>
</evidence>
<evidence type="ECO:0000313" key="3">
    <source>
        <dbReference type="Proteomes" id="UP001363151"/>
    </source>
</evidence>
<dbReference type="Proteomes" id="UP001363151">
    <property type="component" value="Unassembled WGS sequence"/>
</dbReference>
<gene>
    <name evidence="2" type="ORF">SO694_00001324</name>
</gene>